<sequence length="791" mass="90290">MVKTLLVDADHGYRQAERKAARYFDLLNKQVVEQAHVPALTSAIQLWKRTRIRRPAWRSMLAWQSKRPHAGDGYRYIQWLQRNGKLDDYLERSVSYMFMRDLGKSVSSSNTQAKIKRTAADIKRWLQNSAASGGNLELISLASLYRWAQKESVETTIIWAIDKLKHVAAHIPEGMSAEHAQRKLIKIIVGVVLHALEEMNGDELPAERARRLDEAIRLGYCYGLTYPFIDDLLDAQVLTDHEKTLYSQMIRTTLLTGTVPAMGEWKGMNRLLLQFAQSELREAFSYIKRHQPPKKQALFFEQAFVFFHAQELDRAKDLSDASYSNEDLYVPIILKSASSRLLARSILAASHDEEFEQHTFYYGIYNQLADDFADMETDKASGAVTPYTYYLTHRDQRPDLINPYELYWTVIFHLIQHVYRDDGKACEVILDRAINGLRRCKERIGSEEYGRLMKQFAFGGSAFHRLLQQMVDKAENVDFFDKLLRDRLVGMLRDDQSLKQEFHDTVHAAREQINESLPITKTEGLLPMKELLIDAANYSLAGDGKRLRPVMTWFMGVQYYGLTASSIVPLWRSLEYMHTASLIFDDLPTQDNASMRRGRLALHQVHNSATAELTGLLLIQRSTQEQASLEFDAETVLALIQYSAQAAEEMCAGQAMDLASKGRALTLDQLNAICFHKTGLAFEAALIMPAILARASKQEIAVLKAYAYHTGIAFQIKDDLLDQEGEAQVLGKPVMQDSANNTSTFVTVLGQEDARKQMWSHYCLAVEALGQLPRRCDFLRLVLDYMINRER</sequence>
<accession>A0A328TWM6</accession>
<dbReference type="OrthoDB" id="9805316at2"/>
<dbReference type="Proteomes" id="UP000249260">
    <property type="component" value="Unassembled WGS sequence"/>
</dbReference>
<evidence type="ECO:0000256" key="4">
    <source>
        <dbReference type="ARBA" id="ARBA00022723"/>
    </source>
</evidence>
<evidence type="ECO:0000256" key="5">
    <source>
        <dbReference type="ARBA" id="ARBA00022842"/>
    </source>
</evidence>
<evidence type="ECO:0000313" key="7">
    <source>
        <dbReference type="EMBL" id="RAP74780.1"/>
    </source>
</evidence>
<keyword evidence="8" id="KW-1185">Reference proteome</keyword>
<gene>
    <name evidence="7" type="ORF">DL346_22340</name>
</gene>
<keyword evidence="6" id="KW-0414">Isoprene biosynthesis</keyword>
<dbReference type="PROSITE" id="PS00723">
    <property type="entry name" value="POLYPRENYL_SYNTHASE_1"/>
    <property type="match status" value="1"/>
</dbReference>
<dbReference type="AlphaFoldDB" id="A0A328TWM6"/>
<protein>
    <submittedName>
        <fullName evidence="7">Polyprenyl synthetase family protein</fullName>
    </submittedName>
</protein>
<evidence type="ECO:0000256" key="3">
    <source>
        <dbReference type="ARBA" id="ARBA00022679"/>
    </source>
</evidence>
<proteinExistence type="inferred from homology"/>
<dbReference type="InterPro" id="IPR033749">
    <property type="entry name" value="Polyprenyl_synt_CS"/>
</dbReference>
<keyword evidence="5" id="KW-0460">Magnesium</keyword>
<dbReference type="InterPro" id="IPR008949">
    <property type="entry name" value="Isoprenoid_synthase_dom_sf"/>
</dbReference>
<comment type="caution">
    <text evidence="7">The sequence shown here is derived from an EMBL/GenBank/DDBJ whole genome shotgun (WGS) entry which is preliminary data.</text>
</comment>
<dbReference type="GO" id="GO:0004659">
    <property type="term" value="F:prenyltransferase activity"/>
    <property type="evidence" value="ECO:0007669"/>
    <property type="project" value="InterPro"/>
</dbReference>
<evidence type="ECO:0000256" key="1">
    <source>
        <dbReference type="ARBA" id="ARBA00001946"/>
    </source>
</evidence>
<keyword evidence="4" id="KW-0479">Metal-binding</keyword>
<dbReference type="GO" id="GO:0008299">
    <property type="term" value="P:isoprenoid biosynthetic process"/>
    <property type="evidence" value="ECO:0007669"/>
    <property type="project" value="UniProtKB-KW"/>
</dbReference>
<dbReference type="PANTHER" id="PTHR43281">
    <property type="entry name" value="FARNESYL DIPHOSPHATE SYNTHASE"/>
    <property type="match status" value="1"/>
</dbReference>
<comment type="cofactor">
    <cofactor evidence="1">
        <name>Mg(2+)</name>
        <dbReference type="ChEBI" id="CHEBI:18420"/>
    </cofactor>
</comment>
<dbReference type="RefSeq" id="WP_112884567.1">
    <property type="nucleotide sequence ID" value="NZ_QLUW01000004.1"/>
</dbReference>
<dbReference type="PANTHER" id="PTHR43281:SF1">
    <property type="entry name" value="FARNESYL DIPHOSPHATE SYNTHASE"/>
    <property type="match status" value="1"/>
</dbReference>
<name>A0A328TWM6_9BACL</name>
<dbReference type="EMBL" id="QLUW01000004">
    <property type="protein sequence ID" value="RAP74780.1"/>
    <property type="molecule type" value="Genomic_DNA"/>
</dbReference>
<dbReference type="SFLD" id="SFLDS00005">
    <property type="entry name" value="Isoprenoid_Synthase_Type_I"/>
    <property type="match status" value="1"/>
</dbReference>
<comment type="similarity">
    <text evidence="2">Belongs to the FPP/GGPP synthase family.</text>
</comment>
<dbReference type="SUPFAM" id="SSF48576">
    <property type="entry name" value="Terpenoid synthases"/>
    <property type="match status" value="2"/>
</dbReference>
<dbReference type="Pfam" id="PF00348">
    <property type="entry name" value="polyprenyl_synt"/>
    <property type="match status" value="1"/>
</dbReference>
<dbReference type="GO" id="GO:0046872">
    <property type="term" value="F:metal ion binding"/>
    <property type="evidence" value="ECO:0007669"/>
    <property type="project" value="UniProtKB-KW"/>
</dbReference>
<dbReference type="Gene3D" id="1.10.600.10">
    <property type="entry name" value="Farnesyl Diphosphate Synthase"/>
    <property type="match status" value="1"/>
</dbReference>
<dbReference type="InterPro" id="IPR000092">
    <property type="entry name" value="Polyprenyl_synt"/>
</dbReference>
<evidence type="ECO:0000313" key="8">
    <source>
        <dbReference type="Proteomes" id="UP000249260"/>
    </source>
</evidence>
<reference evidence="7 8" key="1">
    <citation type="submission" date="2018-06" db="EMBL/GenBank/DDBJ databases">
        <title>Paenibacillus montanisoli sp. nov., isolated from mountain area soil.</title>
        <authorList>
            <person name="Wu M."/>
        </authorList>
    </citation>
    <scope>NUCLEOTIDE SEQUENCE [LARGE SCALE GENOMIC DNA]</scope>
    <source>
        <strain evidence="7 8">RA17</strain>
    </source>
</reference>
<keyword evidence="3" id="KW-0808">Transferase</keyword>
<evidence type="ECO:0000256" key="2">
    <source>
        <dbReference type="ARBA" id="ARBA00006706"/>
    </source>
</evidence>
<organism evidence="7 8">
    <name type="scientific">Paenibacillus montanisoli</name>
    <dbReference type="NCBI Taxonomy" id="2081970"/>
    <lineage>
        <taxon>Bacteria</taxon>
        <taxon>Bacillati</taxon>
        <taxon>Bacillota</taxon>
        <taxon>Bacilli</taxon>
        <taxon>Bacillales</taxon>
        <taxon>Paenibacillaceae</taxon>
        <taxon>Paenibacillus</taxon>
    </lineage>
</organism>
<evidence type="ECO:0000256" key="6">
    <source>
        <dbReference type="ARBA" id="ARBA00023229"/>
    </source>
</evidence>